<feature type="region of interest" description="Disordered" evidence="1">
    <location>
        <begin position="1"/>
        <end position="21"/>
    </location>
</feature>
<comment type="caution">
    <text evidence="2">The sequence shown here is derived from an EMBL/GenBank/DDBJ whole genome shotgun (WGS) entry which is preliminary data.</text>
</comment>
<evidence type="ECO:0000313" key="3">
    <source>
        <dbReference type="Proteomes" id="UP000591272"/>
    </source>
</evidence>
<dbReference type="EMBL" id="JACCBT010000001">
    <property type="protein sequence ID" value="NYE11175.1"/>
    <property type="molecule type" value="Genomic_DNA"/>
</dbReference>
<evidence type="ECO:0000256" key="1">
    <source>
        <dbReference type="SAM" id="MobiDB-lite"/>
    </source>
</evidence>
<dbReference type="Proteomes" id="UP000591272">
    <property type="component" value="Unassembled WGS sequence"/>
</dbReference>
<dbReference type="AlphaFoldDB" id="A0A7Y9G718"/>
<gene>
    <name evidence="2" type="ORF">BJ999_001471</name>
</gene>
<reference evidence="2 3" key="1">
    <citation type="submission" date="2020-07" db="EMBL/GenBank/DDBJ databases">
        <title>Sequencing the genomes of 1000 actinobacteria strains.</title>
        <authorList>
            <person name="Klenk H.-P."/>
        </authorList>
    </citation>
    <scope>NUCLEOTIDE SEQUENCE [LARGE SCALE GENOMIC DNA]</scope>
    <source>
        <strain evidence="2 3">DSM 43461</strain>
    </source>
</reference>
<accession>A0A7Y9G718</accession>
<protein>
    <submittedName>
        <fullName evidence="2">Uncharacterized protein</fullName>
    </submittedName>
</protein>
<evidence type="ECO:0000313" key="2">
    <source>
        <dbReference type="EMBL" id="NYE11175.1"/>
    </source>
</evidence>
<sequence>MPGEPRGGGAGSQPETMQSRTTGWVAGAILLLIVVGTGSTGLPESGSTSGGSNGPAAPPAGTSGKGQVTSRLWQTDHWKIFLQDGSTIDLSQDAGRNCSAGSVYPQCKG</sequence>
<proteinExistence type="predicted"/>
<feature type="region of interest" description="Disordered" evidence="1">
    <location>
        <begin position="40"/>
        <end position="69"/>
    </location>
</feature>
<keyword evidence="3" id="KW-1185">Reference proteome</keyword>
<feature type="compositionally biased region" description="Gly residues" evidence="1">
    <location>
        <begin position="1"/>
        <end position="11"/>
    </location>
</feature>
<name>A0A7Y9G718_9ACTN</name>
<organism evidence="2 3">
    <name type="scientific">Actinomadura citrea</name>
    <dbReference type="NCBI Taxonomy" id="46158"/>
    <lineage>
        <taxon>Bacteria</taxon>
        <taxon>Bacillati</taxon>
        <taxon>Actinomycetota</taxon>
        <taxon>Actinomycetes</taxon>
        <taxon>Streptosporangiales</taxon>
        <taxon>Thermomonosporaceae</taxon>
        <taxon>Actinomadura</taxon>
    </lineage>
</organism>